<dbReference type="InterPro" id="IPR002938">
    <property type="entry name" value="FAD-bd"/>
</dbReference>
<dbReference type="PANTHER" id="PTHR43476:SF5">
    <property type="entry name" value="FAD-DEPENDENT MONOOXYGENASE"/>
    <property type="match status" value="1"/>
</dbReference>
<dbReference type="AlphaFoldDB" id="A0A1L3MUS2"/>
<gene>
    <name evidence="3" type="ORF">A9C19_15800</name>
</gene>
<evidence type="ECO:0000313" key="3">
    <source>
        <dbReference type="EMBL" id="APH06086.1"/>
    </source>
</evidence>
<dbReference type="InterPro" id="IPR050631">
    <property type="entry name" value="PheA/TfdB_FAD_monoxygenase"/>
</dbReference>
<dbReference type="InterPro" id="IPR036188">
    <property type="entry name" value="FAD/NAD-bd_sf"/>
</dbReference>
<feature type="domain" description="FAD-binding" evidence="2">
    <location>
        <begin position="2"/>
        <end position="347"/>
    </location>
</feature>
<dbReference type="OrthoDB" id="9766816at2"/>
<reference evidence="3 4" key="1">
    <citation type="journal article" date="2016" name="Sci. Rep.">
        <title>Complete genome sequence and transcriptomic analysis of a novel marine strain Bacillus weihaiensis reveals the mechanism of brown algae degradation.</title>
        <authorList>
            <person name="Zhu Y."/>
            <person name="Chen P."/>
            <person name="Bao Y."/>
            <person name="Men Y."/>
            <person name="Zeng Y."/>
            <person name="Yang J."/>
            <person name="Sun J."/>
            <person name="Sun Y."/>
        </authorList>
    </citation>
    <scope>NUCLEOTIDE SEQUENCE [LARGE SCALE GENOMIC DNA]</scope>
    <source>
        <strain evidence="3 4">Alg07</strain>
    </source>
</reference>
<dbReference type="PRINTS" id="PR00420">
    <property type="entry name" value="RNGMNOXGNASE"/>
</dbReference>
<dbReference type="PANTHER" id="PTHR43476">
    <property type="entry name" value="3-(3-HYDROXY-PHENYL)PROPIONATE/3-HYDROXYCINNAMIC ACID HYDROXYLASE"/>
    <property type="match status" value="1"/>
</dbReference>
<dbReference type="Gene3D" id="3.50.50.60">
    <property type="entry name" value="FAD/NAD(P)-binding domain"/>
    <property type="match status" value="1"/>
</dbReference>
<evidence type="ECO:0000256" key="1">
    <source>
        <dbReference type="ARBA" id="ARBA00023002"/>
    </source>
</evidence>
<dbReference type="EMBL" id="CP016020">
    <property type="protein sequence ID" value="APH06086.1"/>
    <property type="molecule type" value="Genomic_DNA"/>
</dbReference>
<evidence type="ECO:0000259" key="2">
    <source>
        <dbReference type="Pfam" id="PF01494"/>
    </source>
</evidence>
<evidence type="ECO:0000313" key="4">
    <source>
        <dbReference type="Proteomes" id="UP000181936"/>
    </source>
</evidence>
<proteinExistence type="predicted"/>
<dbReference type="RefSeq" id="WP_072580889.1">
    <property type="nucleotide sequence ID" value="NZ_CP016020.1"/>
</dbReference>
<name>A0A1L3MUS2_9BACI</name>
<dbReference type="KEGG" id="bwh:A9C19_15800"/>
<accession>A0A1L3MUS2</accession>
<dbReference type="GO" id="GO:0016491">
    <property type="term" value="F:oxidoreductase activity"/>
    <property type="evidence" value="ECO:0007669"/>
    <property type="project" value="UniProtKB-KW"/>
</dbReference>
<keyword evidence="4" id="KW-1185">Reference proteome</keyword>
<dbReference type="STRING" id="1547283.A9C19_15800"/>
<sequence>MRTEVLIVGGGVGGLTTALKLASCGIDVTVVEQQKGQAHTYKGELLQPKSLQIFDRLQVFSYVKESGHPLKTIKSIEKKKVKGTFETIGISTMNYGVIDSVFNYGLMIPHERLKEILLEKAMTYPTFHYYQPARFVEFSDDTTGVVKHDGETIFIHAKYIVGAEGRKSLVRKAMNLDIEEKRYDHHFLTVTFPRPTSMIEGEMIATPTTFLGLFPLPHDEVRSVYLIPSGEYKAIKEEGIESFYKRYIELCPALKGYVTQIPSWRNIQLMIPVQFHASEYSKDNKVIIGDAAHSVHPMAGEGMNLAIQDADALGDLICWMEETGETSLTNLKWLEKVRKPKVQHLLDTSHLAALAYSMPFRKFPRIRNRSFQQMEKDQKLHYKQMLNLSGLGLWKESLLDRFIQLGLFPARTSEKSDVFYRKHMFTTKVDYPWRNEGGEVHGH</sequence>
<keyword evidence="1" id="KW-0560">Oxidoreductase</keyword>
<protein>
    <submittedName>
        <fullName evidence="3">FAD-dependent oxidoreductase</fullName>
    </submittedName>
</protein>
<dbReference type="SUPFAM" id="SSF51905">
    <property type="entry name" value="FAD/NAD(P)-binding domain"/>
    <property type="match status" value="1"/>
</dbReference>
<dbReference type="GO" id="GO:0071949">
    <property type="term" value="F:FAD binding"/>
    <property type="evidence" value="ECO:0007669"/>
    <property type="project" value="InterPro"/>
</dbReference>
<dbReference type="Pfam" id="PF01494">
    <property type="entry name" value="FAD_binding_3"/>
    <property type="match status" value="1"/>
</dbReference>
<dbReference type="Proteomes" id="UP000181936">
    <property type="component" value="Chromosome"/>
</dbReference>
<organism evidence="3 4">
    <name type="scientific">Bacillus weihaiensis</name>
    <dbReference type="NCBI Taxonomy" id="1547283"/>
    <lineage>
        <taxon>Bacteria</taxon>
        <taxon>Bacillati</taxon>
        <taxon>Bacillota</taxon>
        <taxon>Bacilli</taxon>
        <taxon>Bacillales</taxon>
        <taxon>Bacillaceae</taxon>
        <taxon>Bacillus</taxon>
    </lineage>
</organism>